<gene>
    <name evidence="1" type="ordered locus">Acid345_3929</name>
</gene>
<dbReference type="InterPro" id="IPR036412">
    <property type="entry name" value="HAD-like_sf"/>
</dbReference>
<dbReference type="STRING" id="204669.Acid345_3929"/>
<dbReference type="Proteomes" id="UP000002432">
    <property type="component" value="Chromosome"/>
</dbReference>
<evidence type="ECO:0000313" key="1">
    <source>
        <dbReference type="EMBL" id="ABF42929.1"/>
    </source>
</evidence>
<protein>
    <submittedName>
        <fullName evidence="1">HAD-superfamily hydrolase subfamily IA, variant 3</fullName>
    </submittedName>
</protein>
<dbReference type="SUPFAM" id="SSF56784">
    <property type="entry name" value="HAD-like"/>
    <property type="match status" value="1"/>
</dbReference>
<sequence>MMEKIRCAAVLFDLDGVLVDSTPAVTRVWARWAAVHGFDADEVVHNAHGRPSIETLREYLPNADHEKENRELERQEIEDVEGVILLPGAQQLLATLPPERWTIATSATRALAKVRIEVAGLPVPPRMITASEITRGKPNPEPYLKAAALLGFPASECVVFEDVPAGIRAGKAAGATVIALRTTVPDKELRAAGADFVLNSCADVTVESFSSEGIVLALNDGEKK</sequence>
<proteinExistence type="predicted"/>
<dbReference type="GO" id="GO:0050308">
    <property type="term" value="F:sugar-phosphatase activity"/>
    <property type="evidence" value="ECO:0007669"/>
    <property type="project" value="TreeGrafter"/>
</dbReference>
<keyword evidence="2" id="KW-1185">Reference proteome</keyword>
<dbReference type="InterPro" id="IPR051806">
    <property type="entry name" value="HAD-like_SPP"/>
</dbReference>
<dbReference type="eggNOG" id="COG0637">
    <property type="taxonomic scope" value="Bacteria"/>
</dbReference>
<dbReference type="NCBIfam" id="TIGR01509">
    <property type="entry name" value="HAD-SF-IA-v3"/>
    <property type="match status" value="1"/>
</dbReference>
<evidence type="ECO:0000313" key="2">
    <source>
        <dbReference type="Proteomes" id="UP000002432"/>
    </source>
</evidence>
<dbReference type="HOGENOM" id="CLU_045011_13_4_0"/>
<dbReference type="PANTHER" id="PTHR43481:SF4">
    <property type="entry name" value="GLYCEROL-1-PHOSPHATE PHOSPHOHYDROLASE 1-RELATED"/>
    <property type="match status" value="1"/>
</dbReference>
<dbReference type="CDD" id="cd07527">
    <property type="entry name" value="HAD_ScGPP-like"/>
    <property type="match status" value="1"/>
</dbReference>
<dbReference type="Gene3D" id="3.40.50.1000">
    <property type="entry name" value="HAD superfamily/HAD-like"/>
    <property type="match status" value="1"/>
</dbReference>
<accession>Q1IJM1</accession>
<dbReference type="Pfam" id="PF00702">
    <property type="entry name" value="Hydrolase"/>
    <property type="match status" value="1"/>
</dbReference>
<dbReference type="SFLD" id="SFLDG01129">
    <property type="entry name" value="C1.5:_HAD__Beta-PGM__Phosphata"/>
    <property type="match status" value="1"/>
</dbReference>
<dbReference type="Gene3D" id="1.10.150.240">
    <property type="entry name" value="Putative phosphatase, domain 2"/>
    <property type="match status" value="1"/>
</dbReference>
<organism evidence="1 2">
    <name type="scientific">Koribacter versatilis (strain Ellin345)</name>
    <dbReference type="NCBI Taxonomy" id="204669"/>
    <lineage>
        <taxon>Bacteria</taxon>
        <taxon>Pseudomonadati</taxon>
        <taxon>Acidobacteriota</taxon>
        <taxon>Terriglobia</taxon>
        <taxon>Terriglobales</taxon>
        <taxon>Candidatus Korobacteraceae</taxon>
        <taxon>Candidatus Korobacter</taxon>
    </lineage>
</organism>
<dbReference type="InterPro" id="IPR006439">
    <property type="entry name" value="HAD-SF_hydro_IA"/>
</dbReference>
<dbReference type="SFLD" id="SFLDS00003">
    <property type="entry name" value="Haloacid_Dehalogenase"/>
    <property type="match status" value="1"/>
</dbReference>
<dbReference type="EMBL" id="CP000360">
    <property type="protein sequence ID" value="ABF42929.1"/>
    <property type="molecule type" value="Genomic_DNA"/>
</dbReference>
<dbReference type="InterPro" id="IPR023214">
    <property type="entry name" value="HAD_sf"/>
</dbReference>
<keyword evidence="1" id="KW-0378">Hydrolase</keyword>
<dbReference type="InterPro" id="IPR023198">
    <property type="entry name" value="PGP-like_dom2"/>
</dbReference>
<dbReference type="AlphaFoldDB" id="Q1IJM1"/>
<dbReference type="EnsemblBacteria" id="ABF42929">
    <property type="protein sequence ID" value="ABF42929"/>
    <property type="gene ID" value="Acid345_3929"/>
</dbReference>
<dbReference type="PANTHER" id="PTHR43481">
    <property type="entry name" value="FRUCTOSE-1-PHOSPHATE PHOSPHATASE"/>
    <property type="match status" value="1"/>
</dbReference>
<name>Q1IJM1_KORVE</name>
<dbReference type="KEGG" id="aba:Acid345_3929"/>
<reference evidence="1 2" key="1">
    <citation type="journal article" date="2009" name="Appl. Environ. Microbiol.">
        <title>Three genomes from the phylum Acidobacteria provide insight into the lifestyles of these microorganisms in soils.</title>
        <authorList>
            <person name="Ward N.L."/>
            <person name="Challacombe J.F."/>
            <person name="Janssen P.H."/>
            <person name="Henrissat B."/>
            <person name="Coutinho P.M."/>
            <person name="Wu M."/>
            <person name="Xie G."/>
            <person name="Haft D.H."/>
            <person name="Sait M."/>
            <person name="Badger J."/>
            <person name="Barabote R.D."/>
            <person name="Bradley B."/>
            <person name="Brettin T.S."/>
            <person name="Brinkac L.M."/>
            <person name="Bruce D."/>
            <person name="Creasy T."/>
            <person name="Daugherty S.C."/>
            <person name="Davidsen T.M."/>
            <person name="DeBoy R.T."/>
            <person name="Detter J.C."/>
            <person name="Dodson R.J."/>
            <person name="Durkin A.S."/>
            <person name="Ganapathy A."/>
            <person name="Gwinn-Giglio M."/>
            <person name="Han C.S."/>
            <person name="Khouri H."/>
            <person name="Kiss H."/>
            <person name="Kothari S.P."/>
            <person name="Madupu R."/>
            <person name="Nelson K.E."/>
            <person name="Nelson W.C."/>
            <person name="Paulsen I."/>
            <person name="Penn K."/>
            <person name="Ren Q."/>
            <person name="Rosovitz M.J."/>
            <person name="Selengut J.D."/>
            <person name="Shrivastava S."/>
            <person name="Sullivan S.A."/>
            <person name="Tapia R."/>
            <person name="Thompson L.S."/>
            <person name="Watkins K.L."/>
            <person name="Yang Q."/>
            <person name="Yu C."/>
            <person name="Zafar N."/>
            <person name="Zhou L."/>
            <person name="Kuske C.R."/>
        </authorList>
    </citation>
    <scope>NUCLEOTIDE SEQUENCE [LARGE SCALE GENOMIC DNA]</scope>
    <source>
        <strain evidence="1 2">Ellin345</strain>
    </source>
</reference>
<dbReference type="SFLD" id="SFLDG01135">
    <property type="entry name" value="C1.5.6:_HAD__Beta-PGM__Phospha"/>
    <property type="match status" value="1"/>
</dbReference>